<sequence length="283" mass="33611">MFTYQNWDYFCSEVKKNNLKTFTARDVINNKSNNFIIIKHDVETNVAKALELAKIENKYGINTTYYVQSYLLTKENLPKLSEIQKLGHELTYHYDVLDSNNGDWEEADREFNETLNLFKENDFIVETVCPHGNPIMERKGWSSNKDFFRNPKINDKYSFITDIVVDVKDFGEEVRYISDAGYGYKLIADISNNDRDTTKKDEEIKDLKAIIHLLKEKDRIILSTHPHRWGNSEIKAKFKKLFFFSLRAIVRFLTKNRFLNKIIGKFYYLAKKYDQSRNKRYPK</sequence>
<keyword evidence="2" id="KW-1185">Reference proteome</keyword>
<dbReference type="EMBL" id="JAOSLC020000002">
    <property type="protein sequence ID" value="MDD7913386.1"/>
    <property type="molecule type" value="Genomic_DNA"/>
</dbReference>
<protein>
    <recommendedName>
        <fullName evidence="3">Polysaccharide deacetylase</fullName>
    </recommendedName>
</protein>
<evidence type="ECO:0000313" key="2">
    <source>
        <dbReference type="Proteomes" id="UP001151478"/>
    </source>
</evidence>
<name>A0ABT5S5K5_9FLAO</name>
<proteinExistence type="predicted"/>
<gene>
    <name evidence="1" type="ORF">N5A56_002610</name>
</gene>
<evidence type="ECO:0008006" key="3">
    <source>
        <dbReference type="Google" id="ProtNLM"/>
    </source>
</evidence>
<reference evidence="1" key="1">
    <citation type="submission" date="2023-02" db="EMBL/GenBank/DDBJ databases">
        <title>Polaribacter ponticola sp. nov., isolated from seawater.</title>
        <authorList>
            <person name="Baek J.H."/>
            <person name="Kim J.M."/>
            <person name="Choi D.G."/>
            <person name="Jeon C.O."/>
        </authorList>
    </citation>
    <scope>NUCLEOTIDE SEQUENCE</scope>
    <source>
        <strain evidence="1">MSW5</strain>
    </source>
</reference>
<organism evidence="1 2">
    <name type="scientific">Polaribacter ponticola</name>
    <dbReference type="NCBI Taxonomy" id="2978475"/>
    <lineage>
        <taxon>Bacteria</taxon>
        <taxon>Pseudomonadati</taxon>
        <taxon>Bacteroidota</taxon>
        <taxon>Flavobacteriia</taxon>
        <taxon>Flavobacteriales</taxon>
        <taxon>Flavobacteriaceae</taxon>
    </lineage>
</organism>
<dbReference type="RefSeq" id="WP_265726728.1">
    <property type="nucleotide sequence ID" value="NZ_JAOSLC020000002.1"/>
</dbReference>
<accession>A0ABT5S5K5</accession>
<dbReference type="Proteomes" id="UP001151478">
    <property type="component" value="Unassembled WGS sequence"/>
</dbReference>
<comment type="caution">
    <text evidence="1">The sequence shown here is derived from an EMBL/GenBank/DDBJ whole genome shotgun (WGS) entry which is preliminary data.</text>
</comment>
<evidence type="ECO:0000313" key="1">
    <source>
        <dbReference type="EMBL" id="MDD7913386.1"/>
    </source>
</evidence>